<dbReference type="EMBL" id="CAJNOG010006178">
    <property type="protein sequence ID" value="CAF1557827.1"/>
    <property type="molecule type" value="Genomic_DNA"/>
</dbReference>
<protein>
    <submittedName>
        <fullName evidence="2">Uncharacterized protein</fullName>
    </submittedName>
</protein>
<feature type="region of interest" description="Disordered" evidence="1">
    <location>
        <begin position="93"/>
        <end position="141"/>
    </location>
</feature>
<dbReference type="AlphaFoldDB" id="A0A815XIL0"/>
<evidence type="ECO:0000256" key="1">
    <source>
        <dbReference type="SAM" id="MobiDB-lite"/>
    </source>
</evidence>
<proteinExistence type="predicted"/>
<evidence type="ECO:0000313" key="3">
    <source>
        <dbReference type="Proteomes" id="UP000663845"/>
    </source>
</evidence>
<sequence>HGGSIGVQPACPGSHELNVILRILGPAMTRAPDIFLDVASNVLQLSPPSASRLAGSMSRFTNPFVTEDEHHIQTNLPIGPLILQARPATSQTTTTPTAAAAPTSTTVVTGGSGSGSTIEQSSQTRLVRPAATTTTTATTQDSAGELAERLLVDLLDFLLTNDDANPKRLLSKSTVLRILAELIRS</sequence>
<evidence type="ECO:0000313" key="2">
    <source>
        <dbReference type="EMBL" id="CAF1557827.1"/>
    </source>
</evidence>
<feature type="compositionally biased region" description="Low complexity" evidence="1">
    <location>
        <begin position="93"/>
        <end position="109"/>
    </location>
</feature>
<reference evidence="2" key="1">
    <citation type="submission" date="2021-02" db="EMBL/GenBank/DDBJ databases">
        <authorList>
            <person name="Nowell W R."/>
        </authorList>
    </citation>
    <scope>NUCLEOTIDE SEQUENCE</scope>
</reference>
<comment type="caution">
    <text evidence="2">The sequence shown here is derived from an EMBL/GenBank/DDBJ whole genome shotgun (WGS) entry which is preliminary data.</text>
</comment>
<feature type="non-terminal residue" evidence="2">
    <location>
        <position position="1"/>
    </location>
</feature>
<accession>A0A815XIL0</accession>
<name>A0A815XIL0_9BILA</name>
<feature type="compositionally biased region" description="Low complexity" evidence="1">
    <location>
        <begin position="130"/>
        <end position="139"/>
    </location>
</feature>
<feature type="non-terminal residue" evidence="2">
    <location>
        <position position="185"/>
    </location>
</feature>
<organism evidence="2 3">
    <name type="scientific">Adineta steineri</name>
    <dbReference type="NCBI Taxonomy" id="433720"/>
    <lineage>
        <taxon>Eukaryota</taxon>
        <taxon>Metazoa</taxon>
        <taxon>Spiralia</taxon>
        <taxon>Gnathifera</taxon>
        <taxon>Rotifera</taxon>
        <taxon>Eurotatoria</taxon>
        <taxon>Bdelloidea</taxon>
        <taxon>Adinetida</taxon>
        <taxon>Adinetidae</taxon>
        <taxon>Adineta</taxon>
    </lineage>
</organism>
<dbReference type="Proteomes" id="UP000663845">
    <property type="component" value="Unassembled WGS sequence"/>
</dbReference>
<gene>
    <name evidence="2" type="ORF">JYZ213_LOCUS46706</name>
</gene>